<dbReference type="AlphaFoldDB" id="A0AAV8WBJ3"/>
<evidence type="ECO:0000313" key="2">
    <source>
        <dbReference type="EMBL" id="KAJ8924025.1"/>
    </source>
</evidence>
<keyword evidence="3" id="KW-1185">Reference proteome</keyword>
<evidence type="ECO:0000256" key="1">
    <source>
        <dbReference type="SAM" id="MobiDB-lite"/>
    </source>
</evidence>
<comment type="caution">
    <text evidence="2">The sequence shown here is derived from an EMBL/GenBank/DDBJ whole genome shotgun (WGS) entry which is preliminary data.</text>
</comment>
<gene>
    <name evidence="2" type="ORF">NQ315_006802</name>
</gene>
<evidence type="ECO:0000313" key="3">
    <source>
        <dbReference type="Proteomes" id="UP001159042"/>
    </source>
</evidence>
<dbReference type="EMBL" id="JANEYG010000003">
    <property type="protein sequence ID" value="KAJ8924025.1"/>
    <property type="molecule type" value="Genomic_DNA"/>
</dbReference>
<accession>A0AAV8WBJ3</accession>
<sequence>MVAKRQNWKMKDDDLDDLTHLAPVAGDVCVSLNDHPLLSDMFEDYLLKDNFGPLLSQGPSDPLMYRDFDDPSPQLLSPNLSKSSDCSLPSLSSPGESLTDEDQMSTFMNLQLEDESELSFKAPFVPMNDEYPLLMTNDVMWNNNEKHKNQSPDNMSSLAQLLSTSLSKHNLKANDHGGGLVQENIDEIYNTKNTFKNWNTQDHNKTNTRLSKIERSPSMKRSSSALYDQTNKRSKSDPKEKISSELLHQLMSNNHSRGRPKGKSSNWLLENSRQKAACVSQPSDSVLMNLLVSGFDIRAGYICLAPSKSKR</sequence>
<protein>
    <submittedName>
        <fullName evidence="2">Uncharacterized protein</fullName>
    </submittedName>
</protein>
<feature type="region of interest" description="Disordered" evidence="1">
    <location>
        <begin position="197"/>
        <end position="240"/>
    </location>
</feature>
<reference evidence="2 3" key="1">
    <citation type="journal article" date="2023" name="Insect Mol. Biol.">
        <title>Genome sequencing provides insights into the evolution of gene families encoding plant cell wall-degrading enzymes in longhorned beetles.</title>
        <authorList>
            <person name="Shin N.R."/>
            <person name="Okamura Y."/>
            <person name="Kirsch R."/>
            <person name="Pauchet Y."/>
        </authorList>
    </citation>
    <scope>NUCLEOTIDE SEQUENCE [LARGE SCALE GENOMIC DNA]</scope>
    <source>
        <strain evidence="2">EAD_L_NR</strain>
    </source>
</reference>
<feature type="compositionally biased region" description="Low complexity" evidence="1">
    <location>
        <begin position="80"/>
        <end position="94"/>
    </location>
</feature>
<name>A0AAV8WBJ3_9CUCU</name>
<feature type="compositionally biased region" description="Basic and acidic residues" evidence="1">
    <location>
        <begin position="230"/>
        <end position="240"/>
    </location>
</feature>
<feature type="region of interest" description="Disordered" evidence="1">
    <location>
        <begin position="62"/>
        <end position="100"/>
    </location>
</feature>
<dbReference type="Proteomes" id="UP001159042">
    <property type="component" value="Unassembled WGS sequence"/>
</dbReference>
<feature type="compositionally biased region" description="Polar residues" evidence="1">
    <location>
        <begin position="219"/>
        <end position="229"/>
    </location>
</feature>
<proteinExistence type="predicted"/>
<organism evidence="2 3">
    <name type="scientific">Exocentrus adspersus</name>
    <dbReference type="NCBI Taxonomy" id="1586481"/>
    <lineage>
        <taxon>Eukaryota</taxon>
        <taxon>Metazoa</taxon>
        <taxon>Ecdysozoa</taxon>
        <taxon>Arthropoda</taxon>
        <taxon>Hexapoda</taxon>
        <taxon>Insecta</taxon>
        <taxon>Pterygota</taxon>
        <taxon>Neoptera</taxon>
        <taxon>Endopterygota</taxon>
        <taxon>Coleoptera</taxon>
        <taxon>Polyphaga</taxon>
        <taxon>Cucujiformia</taxon>
        <taxon>Chrysomeloidea</taxon>
        <taxon>Cerambycidae</taxon>
        <taxon>Lamiinae</taxon>
        <taxon>Acanthocinini</taxon>
        <taxon>Exocentrus</taxon>
    </lineage>
</organism>